<feature type="chain" id="PRO_5046905830" evidence="2">
    <location>
        <begin position="25"/>
        <end position="355"/>
    </location>
</feature>
<dbReference type="EMBL" id="JAYWTM010000004">
    <property type="protein sequence ID" value="MEC5342440.1"/>
    <property type="molecule type" value="Genomic_DNA"/>
</dbReference>
<reference evidence="3 4" key="1">
    <citation type="journal article" date="2017" name="Int. J. Syst. Evol. Microbiol.">
        <title>Brenneria populi subsp. brevivirga subsp. nov. isolated from symptomatic bark of Populus x euramericana canker, and description of Brenneria populi subsp. populi subsp. nov.</title>
        <authorList>
            <person name="Zheng M.H."/>
            <person name="Piao C.G."/>
            <person name="Xue H."/>
            <person name="Guo M.W."/>
            <person name="Li Y."/>
        </authorList>
    </citation>
    <scope>NUCLEOTIDE SEQUENCE [LARGE SCALE GENOMIC DNA]</scope>
    <source>
        <strain evidence="3 4">D9-5</strain>
    </source>
</reference>
<dbReference type="Pfam" id="PF13343">
    <property type="entry name" value="SBP_bac_6"/>
    <property type="match status" value="1"/>
</dbReference>
<dbReference type="RefSeq" id="WP_327617521.1">
    <property type="nucleotide sequence ID" value="NZ_JAYWTM010000004.1"/>
</dbReference>
<dbReference type="Gene3D" id="3.40.190.10">
    <property type="entry name" value="Periplasmic binding protein-like II"/>
    <property type="match status" value="2"/>
</dbReference>
<keyword evidence="4" id="KW-1185">Reference proteome</keyword>
<dbReference type="PANTHER" id="PTHR30006:SF2">
    <property type="entry name" value="ABC TRANSPORTER SUBSTRATE-BINDING PROTEIN"/>
    <property type="match status" value="1"/>
</dbReference>
<keyword evidence="1 2" id="KW-0732">Signal</keyword>
<accession>A0ABU6JPG2</accession>
<name>A0ABU6JPG2_9GAMM</name>
<organism evidence="3 4">
    <name type="scientific">Brenneria populi</name>
    <dbReference type="NCBI Taxonomy" id="1505588"/>
    <lineage>
        <taxon>Bacteria</taxon>
        <taxon>Pseudomonadati</taxon>
        <taxon>Pseudomonadota</taxon>
        <taxon>Gammaproteobacteria</taxon>
        <taxon>Enterobacterales</taxon>
        <taxon>Pectobacteriaceae</taxon>
        <taxon>Brenneria</taxon>
    </lineage>
</organism>
<dbReference type="Proteomes" id="UP001309705">
    <property type="component" value="Unassembled WGS sequence"/>
</dbReference>
<comment type="caution">
    <text evidence="3">The sequence shown here is derived from an EMBL/GenBank/DDBJ whole genome shotgun (WGS) entry which is preliminary data.</text>
</comment>
<evidence type="ECO:0000256" key="2">
    <source>
        <dbReference type="SAM" id="SignalP"/>
    </source>
</evidence>
<proteinExistence type="predicted"/>
<feature type="signal peptide" evidence="2">
    <location>
        <begin position="1"/>
        <end position="24"/>
    </location>
</feature>
<evidence type="ECO:0000313" key="4">
    <source>
        <dbReference type="Proteomes" id="UP001309705"/>
    </source>
</evidence>
<dbReference type="PANTHER" id="PTHR30006">
    <property type="entry name" value="THIAMINE-BINDING PERIPLASMIC PROTEIN-RELATED"/>
    <property type="match status" value="1"/>
</dbReference>
<evidence type="ECO:0000313" key="3">
    <source>
        <dbReference type="EMBL" id="MEC5342440.1"/>
    </source>
</evidence>
<gene>
    <name evidence="3" type="ORF">VSX58_07430</name>
</gene>
<evidence type="ECO:0000256" key="1">
    <source>
        <dbReference type="ARBA" id="ARBA00022729"/>
    </source>
</evidence>
<protein>
    <submittedName>
        <fullName evidence="3">ABC transporter substrate-binding protein</fullName>
    </submittedName>
</protein>
<sequence length="355" mass="38661">MKRLFATVFTLTGAMALAGQSALAADANLAALEQAARQEGQVNSVGMPDSWANWKGTWSDLAEKYGLKHSDTDMSSAQEIAKFKAEKSNASADIGDVGASFGPIAVEQGVTQPYKTTTWAQVPDWAKDKDGHWALAYTGSIAFIVNKDVVKNVPHSWADLLNGDYRVSIGDVSTAAQAVNGVLAATYAQGGDEKNLKPGLAFFRKLAESGRLGLNNPTIANLEKGEIEVGIVWDFNGLNYRDQIDARRFEVLIPSDGTITSGYTTIINKYAKHPNAAKLAREYIFSDAGQINLARGYARPIRVENLILPDDVKAKLLPVEQYKNAHPIADPQAWEKSAKLLPRLWQENVIIAMKQ</sequence>
<dbReference type="SUPFAM" id="SSF53850">
    <property type="entry name" value="Periplasmic binding protein-like II"/>
    <property type="match status" value="1"/>
</dbReference>